<feature type="domain" description="LysM" evidence="1">
    <location>
        <begin position="64"/>
        <end position="108"/>
    </location>
</feature>
<dbReference type="InterPro" id="IPR018392">
    <property type="entry name" value="LysM"/>
</dbReference>
<proteinExistence type="predicted"/>
<dbReference type="Proteomes" id="UP001314170">
    <property type="component" value="Unassembled WGS sequence"/>
</dbReference>
<evidence type="ECO:0000259" key="1">
    <source>
        <dbReference type="PROSITE" id="PS51782"/>
    </source>
</evidence>
<dbReference type="PANTHER" id="PTHR33734">
    <property type="entry name" value="LYSM DOMAIN-CONTAINING GPI-ANCHORED PROTEIN 2"/>
    <property type="match status" value="1"/>
</dbReference>
<dbReference type="SUPFAM" id="SSF54106">
    <property type="entry name" value="LysM domain"/>
    <property type="match status" value="2"/>
</dbReference>
<protein>
    <recommendedName>
        <fullName evidence="1">LysM domain-containing protein</fullName>
    </recommendedName>
</protein>
<name>A0AAV1R6J7_9ROSI</name>
<reference evidence="2 3" key="1">
    <citation type="submission" date="2024-01" db="EMBL/GenBank/DDBJ databases">
        <authorList>
            <person name="Waweru B."/>
        </authorList>
    </citation>
    <scope>NUCLEOTIDE SEQUENCE [LARGE SCALE GENOMIC DNA]</scope>
</reference>
<dbReference type="CDD" id="cd00118">
    <property type="entry name" value="LysM"/>
    <property type="match status" value="1"/>
</dbReference>
<keyword evidence="3" id="KW-1185">Reference proteome</keyword>
<sequence length="127" mass="14158">MYTVQPDDGLYYIANDVFMGLVTHPRIQQVNRIENADVIKVGQKLWIPLPCSCEDVDGQRVVHYAHLVEDGSSVEEIAGKFGTTTDTLLRLNGIANDSQLYAETAFDVPLKGHLVLLLAFDLVTRKK</sequence>
<comment type="caution">
    <text evidence="2">The sequence shown here is derived from an EMBL/GenBank/DDBJ whole genome shotgun (WGS) entry which is preliminary data.</text>
</comment>
<feature type="domain" description="LysM" evidence="1">
    <location>
        <begin position="1"/>
        <end position="47"/>
    </location>
</feature>
<accession>A0AAV1R6J7</accession>
<dbReference type="PROSITE" id="PS51782">
    <property type="entry name" value="LYSM"/>
    <property type="match status" value="2"/>
</dbReference>
<dbReference type="Gene3D" id="3.10.350.10">
    <property type="entry name" value="LysM domain"/>
    <property type="match status" value="2"/>
</dbReference>
<dbReference type="SMART" id="SM00257">
    <property type="entry name" value="LysM"/>
    <property type="match status" value="2"/>
</dbReference>
<dbReference type="PANTHER" id="PTHR33734:SF11">
    <property type="entry name" value="LYSM DOMAIN-CONTAINING GPI-ANCHORED PROTEIN 2"/>
    <property type="match status" value="1"/>
</dbReference>
<gene>
    <name evidence="2" type="ORF">DCAF_LOCUS7126</name>
</gene>
<dbReference type="AlphaFoldDB" id="A0AAV1R6J7"/>
<evidence type="ECO:0000313" key="2">
    <source>
        <dbReference type="EMBL" id="CAK7329371.1"/>
    </source>
</evidence>
<dbReference type="Pfam" id="PF01476">
    <property type="entry name" value="LysM"/>
    <property type="match status" value="2"/>
</dbReference>
<dbReference type="InterPro" id="IPR036779">
    <property type="entry name" value="LysM_dom_sf"/>
</dbReference>
<evidence type="ECO:0000313" key="3">
    <source>
        <dbReference type="Proteomes" id="UP001314170"/>
    </source>
</evidence>
<organism evidence="2 3">
    <name type="scientific">Dovyalis caffra</name>
    <dbReference type="NCBI Taxonomy" id="77055"/>
    <lineage>
        <taxon>Eukaryota</taxon>
        <taxon>Viridiplantae</taxon>
        <taxon>Streptophyta</taxon>
        <taxon>Embryophyta</taxon>
        <taxon>Tracheophyta</taxon>
        <taxon>Spermatophyta</taxon>
        <taxon>Magnoliopsida</taxon>
        <taxon>eudicotyledons</taxon>
        <taxon>Gunneridae</taxon>
        <taxon>Pentapetalae</taxon>
        <taxon>rosids</taxon>
        <taxon>fabids</taxon>
        <taxon>Malpighiales</taxon>
        <taxon>Salicaceae</taxon>
        <taxon>Flacourtieae</taxon>
        <taxon>Dovyalis</taxon>
    </lineage>
</organism>
<dbReference type="EMBL" id="CAWUPB010000913">
    <property type="protein sequence ID" value="CAK7329371.1"/>
    <property type="molecule type" value="Genomic_DNA"/>
</dbReference>